<organism evidence="1 2">
    <name type="scientific">Marmota marmota marmota</name>
    <name type="common">Alpine marmot</name>
    <dbReference type="NCBI Taxonomy" id="9994"/>
    <lineage>
        <taxon>Eukaryota</taxon>
        <taxon>Metazoa</taxon>
        <taxon>Chordata</taxon>
        <taxon>Craniata</taxon>
        <taxon>Vertebrata</taxon>
        <taxon>Euteleostomi</taxon>
        <taxon>Mammalia</taxon>
        <taxon>Eutheria</taxon>
        <taxon>Euarchontoglires</taxon>
        <taxon>Glires</taxon>
        <taxon>Rodentia</taxon>
        <taxon>Sciuromorpha</taxon>
        <taxon>Sciuridae</taxon>
        <taxon>Xerinae</taxon>
        <taxon>Marmotini</taxon>
        <taxon>Marmota</taxon>
    </lineage>
</organism>
<accession>A0A8C5YXA1</accession>
<protein>
    <submittedName>
        <fullName evidence="1">Uncharacterized protein</fullName>
    </submittedName>
</protein>
<evidence type="ECO:0000313" key="2">
    <source>
        <dbReference type="Proteomes" id="UP000694407"/>
    </source>
</evidence>
<reference evidence="1" key="1">
    <citation type="submission" date="2025-08" db="UniProtKB">
        <authorList>
            <consortium name="Ensembl"/>
        </authorList>
    </citation>
    <scope>IDENTIFICATION</scope>
</reference>
<sequence>MNDFNGCRRRGRFPGEVPSSLFCSREDGQQRWPRAPPRTHCQAGFQHACASSYSVLMKTLVPAGASVPSTTGSYFGRQELSAAGRVSAPAFYVLSAGSLFY</sequence>
<dbReference type="AlphaFoldDB" id="A0A8C5YXA1"/>
<keyword evidence="2" id="KW-1185">Reference proteome</keyword>
<dbReference type="Proteomes" id="UP000694407">
    <property type="component" value="Unplaced"/>
</dbReference>
<proteinExistence type="predicted"/>
<dbReference type="Ensembl" id="ENSMMMT00000007311.1">
    <property type="protein sequence ID" value="ENSMMMP00000006436.1"/>
    <property type="gene ID" value="ENSMMMG00000005772.1"/>
</dbReference>
<dbReference type="GeneTree" id="ENSGT00960000192246"/>
<reference evidence="1" key="2">
    <citation type="submission" date="2025-09" db="UniProtKB">
        <authorList>
            <consortium name="Ensembl"/>
        </authorList>
    </citation>
    <scope>IDENTIFICATION</scope>
</reference>
<evidence type="ECO:0000313" key="1">
    <source>
        <dbReference type="Ensembl" id="ENSMMMP00000006436.1"/>
    </source>
</evidence>
<name>A0A8C5YXA1_MARMA</name>